<proteinExistence type="predicted"/>
<dbReference type="InterPro" id="IPR027417">
    <property type="entry name" value="P-loop_NTPase"/>
</dbReference>
<name>A0AAV9PDV7_9PEZI</name>
<dbReference type="InterPro" id="IPR040632">
    <property type="entry name" value="Sulfotransfer_4"/>
</dbReference>
<dbReference type="Pfam" id="PF17784">
    <property type="entry name" value="Sulfotransfer_4"/>
    <property type="match status" value="1"/>
</dbReference>
<evidence type="ECO:0008006" key="3">
    <source>
        <dbReference type="Google" id="ProtNLM"/>
    </source>
</evidence>
<dbReference type="PANTHER" id="PTHR36978:SF8">
    <property type="entry name" value="NAD DEPENDENT EPIMERASE_DEHYDRATASE"/>
    <property type="match status" value="1"/>
</dbReference>
<dbReference type="PANTHER" id="PTHR36978">
    <property type="entry name" value="P-LOOP CONTAINING NUCLEOTIDE TRIPHOSPHATE HYDROLASE"/>
    <property type="match status" value="1"/>
</dbReference>
<accession>A0AAV9PDV7</accession>
<dbReference type="SUPFAM" id="SSF52540">
    <property type="entry name" value="P-loop containing nucleoside triphosphate hydrolases"/>
    <property type="match status" value="1"/>
</dbReference>
<keyword evidence="2" id="KW-1185">Reference proteome</keyword>
<dbReference type="Gene3D" id="3.40.50.300">
    <property type="entry name" value="P-loop containing nucleotide triphosphate hydrolases"/>
    <property type="match status" value="1"/>
</dbReference>
<evidence type="ECO:0000313" key="2">
    <source>
        <dbReference type="Proteomes" id="UP001337655"/>
    </source>
</evidence>
<gene>
    <name evidence="1" type="ORF">LTR77_004669</name>
</gene>
<dbReference type="AlphaFoldDB" id="A0AAV9PDV7"/>
<dbReference type="RefSeq" id="XP_064659283.1">
    <property type="nucleotide sequence ID" value="XM_064801922.1"/>
</dbReference>
<dbReference type="EMBL" id="JAVRRT010000007">
    <property type="protein sequence ID" value="KAK5170085.1"/>
    <property type="molecule type" value="Genomic_DNA"/>
</dbReference>
<sequence length="299" mass="33893">MALYNTRLWLFLEDYVYYQPPRPRVRPKDRPMQVICVGPPRSATESLQHALLKLGYEHTYHGWDVFFEEAHNMRGWAKLARRKFLGTADSGGDCEITAAEFDALLGHAVAVCDVPASAFAAEIIKAYPEAKVIINKRSNLESWHASIEKNIVATEHSWVLYLASWFQKDFFWAWTTGQRIVFPGLFRCMGQSLDLGIMGNGKWVYREHCAMVKGLVREEGRLLEWSVEEGWEPLCSFLGKDVPAEPFPHVNLAAGFHDRVDRETRAWMLGAVRNFTIGVALVAITVTLAWKVSAFGSAE</sequence>
<organism evidence="1 2">
    <name type="scientific">Saxophila tyrrhenica</name>
    <dbReference type="NCBI Taxonomy" id="1690608"/>
    <lineage>
        <taxon>Eukaryota</taxon>
        <taxon>Fungi</taxon>
        <taxon>Dikarya</taxon>
        <taxon>Ascomycota</taxon>
        <taxon>Pezizomycotina</taxon>
        <taxon>Dothideomycetes</taxon>
        <taxon>Dothideomycetidae</taxon>
        <taxon>Mycosphaerellales</taxon>
        <taxon>Extremaceae</taxon>
        <taxon>Saxophila</taxon>
    </lineage>
</organism>
<reference evidence="1 2" key="1">
    <citation type="submission" date="2023-08" db="EMBL/GenBank/DDBJ databases">
        <title>Black Yeasts Isolated from many extreme environments.</title>
        <authorList>
            <person name="Coleine C."/>
            <person name="Stajich J.E."/>
            <person name="Selbmann L."/>
        </authorList>
    </citation>
    <scope>NUCLEOTIDE SEQUENCE [LARGE SCALE GENOMIC DNA]</scope>
    <source>
        <strain evidence="1 2">CCFEE 5935</strain>
    </source>
</reference>
<dbReference type="Proteomes" id="UP001337655">
    <property type="component" value="Unassembled WGS sequence"/>
</dbReference>
<evidence type="ECO:0000313" key="1">
    <source>
        <dbReference type="EMBL" id="KAK5170085.1"/>
    </source>
</evidence>
<dbReference type="GeneID" id="89926014"/>
<protein>
    <recommendedName>
        <fullName evidence="3">P-loop containing nucleoside triphosphate hydrolase protein</fullName>
    </recommendedName>
</protein>
<comment type="caution">
    <text evidence="1">The sequence shown here is derived from an EMBL/GenBank/DDBJ whole genome shotgun (WGS) entry which is preliminary data.</text>
</comment>